<accession>A0A9J6EMW1</accession>
<feature type="compositionally biased region" description="Basic residues" evidence="1">
    <location>
        <begin position="915"/>
        <end position="928"/>
    </location>
</feature>
<feature type="compositionally biased region" description="Basic and acidic residues" evidence="1">
    <location>
        <begin position="854"/>
        <end position="871"/>
    </location>
</feature>
<feature type="region of interest" description="Disordered" evidence="1">
    <location>
        <begin position="359"/>
        <end position="460"/>
    </location>
</feature>
<organism evidence="2 3">
    <name type="scientific">Rhipicephalus microplus</name>
    <name type="common">Cattle tick</name>
    <name type="synonym">Boophilus microplus</name>
    <dbReference type="NCBI Taxonomy" id="6941"/>
    <lineage>
        <taxon>Eukaryota</taxon>
        <taxon>Metazoa</taxon>
        <taxon>Ecdysozoa</taxon>
        <taxon>Arthropoda</taxon>
        <taxon>Chelicerata</taxon>
        <taxon>Arachnida</taxon>
        <taxon>Acari</taxon>
        <taxon>Parasitiformes</taxon>
        <taxon>Ixodida</taxon>
        <taxon>Ixodoidea</taxon>
        <taxon>Ixodidae</taxon>
        <taxon>Rhipicephalinae</taxon>
        <taxon>Rhipicephalus</taxon>
        <taxon>Boophilus</taxon>
    </lineage>
</organism>
<feature type="compositionally biased region" description="Polar residues" evidence="1">
    <location>
        <begin position="985"/>
        <end position="997"/>
    </location>
</feature>
<reference evidence="2" key="1">
    <citation type="journal article" date="2020" name="Cell">
        <title>Large-Scale Comparative Analyses of Tick Genomes Elucidate Their Genetic Diversity and Vector Capacities.</title>
        <authorList>
            <consortium name="Tick Genome and Microbiome Consortium (TIGMIC)"/>
            <person name="Jia N."/>
            <person name="Wang J."/>
            <person name="Shi W."/>
            <person name="Du L."/>
            <person name="Sun Y."/>
            <person name="Zhan W."/>
            <person name="Jiang J.F."/>
            <person name="Wang Q."/>
            <person name="Zhang B."/>
            <person name="Ji P."/>
            <person name="Bell-Sakyi L."/>
            <person name="Cui X.M."/>
            <person name="Yuan T.T."/>
            <person name="Jiang B.G."/>
            <person name="Yang W.F."/>
            <person name="Lam T.T."/>
            <person name="Chang Q.C."/>
            <person name="Ding S.J."/>
            <person name="Wang X.J."/>
            <person name="Zhu J.G."/>
            <person name="Ruan X.D."/>
            <person name="Zhao L."/>
            <person name="Wei J.T."/>
            <person name="Ye R.Z."/>
            <person name="Que T.C."/>
            <person name="Du C.H."/>
            <person name="Zhou Y.H."/>
            <person name="Cheng J.X."/>
            <person name="Dai P.F."/>
            <person name="Guo W.B."/>
            <person name="Han X.H."/>
            <person name="Huang E.J."/>
            <person name="Li L.F."/>
            <person name="Wei W."/>
            <person name="Gao Y.C."/>
            <person name="Liu J.Z."/>
            <person name="Shao H.Z."/>
            <person name="Wang X."/>
            <person name="Wang C.C."/>
            <person name="Yang T.C."/>
            <person name="Huo Q.B."/>
            <person name="Li W."/>
            <person name="Chen H.Y."/>
            <person name="Chen S.E."/>
            <person name="Zhou L.G."/>
            <person name="Ni X.B."/>
            <person name="Tian J.H."/>
            <person name="Sheng Y."/>
            <person name="Liu T."/>
            <person name="Pan Y.S."/>
            <person name="Xia L.Y."/>
            <person name="Li J."/>
            <person name="Zhao F."/>
            <person name="Cao W.C."/>
        </authorList>
    </citation>
    <scope>NUCLEOTIDE SEQUENCE</scope>
    <source>
        <strain evidence="2">Rmic-2018</strain>
    </source>
</reference>
<feature type="compositionally biased region" description="Low complexity" evidence="1">
    <location>
        <begin position="1551"/>
        <end position="1565"/>
    </location>
</feature>
<feature type="compositionally biased region" description="Basic and acidic residues" evidence="1">
    <location>
        <begin position="601"/>
        <end position="622"/>
    </location>
</feature>
<feature type="region of interest" description="Disordered" evidence="1">
    <location>
        <begin position="543"/>
        <end position="693"/>
    </location>
</feature>
<feature type="compositionally biased region" description="Polar residues" evidence="1">
    <location>
        <begin position="1279"/>
        <end position="1288"/>
    </location>
</feature>
<feature type="compositionally biased region" description="Basic residues" evidence="1">
    <location>
        <begin position="1640"/>
        <end position="1650"/>
    </location>
</feature>
<dbReference type="VEuPathDB" id="VectorBase:LOC119181367"/>
<feature type="compositionally biased region" description="Polar residues" evidence="1">
    <location>
        <begin position="636"/>
        <end position="651"/>
    </location>
</feature>
<feature type="compositionally biased region" description="Polar residues" evidence="1">
    <location>
        <begin position="1715"/>
        <end position="1750"/>
    </location>
</feature>
<feature type="compositionally biased region" description="Low complexity" evidence="1">
    <location>
        <begin position="1227"/>
        <end position="1245"/>
    </location>
</feature>
<feature type="compositionally biased region" description="Polar residues" evidence="1">
    <location>
        <begin position="1053"/>
        <end position="1063"/>
    </location>
</feature>
<feature type="compositionally biased region" description="Basic residues" evidence="1">
    <location>
        <begin position="838"/>
        <end position="847"/>
    </location>
</feature>
<name>A0A9J6EMW1_RHIMP</name>
<evidence type="ECO:0000313" key="3">
    <source>
        <dbReference type="Proteomes" id="UP000821866"/>
    </source>
</evidence>
<feature type="region of interest" description="Disordered" evidence="1">
    <location>
        <begin position="1543"/>
        <end position="1582"/>
    </location>
</feature>
<gene>
    <name evidence="2" type="ORF">HPB51_007938</name>
</gene>
<dbReference type="EMBL" id="JABSTU010000003">
    <property type="protein sequence ID" value="KAH8035694.1"/>
    <property type="molecule type" value="Genomic_DNA"/>
</dbReference>
<feature type="compositionally biased region" description="Basic and acidic residues" evidence="1">
    <location>
        <begin position="1005"/>
        <end position="1029"/>
    </location>
</feature>
<reference evidence="2" key="2">
    <citation type="submission" date="2021-09" db="EMBL/GenBank/DDBJ databases">
        <authorList>
            <person name="Jia N."/>
            <person name="Wang J."/>
            <person name="Shi W."/>
            <person name="Du L."/>
            <person name="Sun Y."/>
            <person name="Zhan W."/>
            <person name="Jiang J."/>
            <person name="Wang Q."/>
            <person name="Zhang B."/>
            <person name="Ji P."/>
            <person name="Sakyi L.B."/>
            <person name="Cui X."/>
            <person name="Yuan T."/>
            <person name="Jiang B."/>
            <person name="Yang W."/>
            <person name="Lam T.T.-Y."/>
            <person name="Chang Q."/>
            <person name="Ding S."/>
            <person name="Wang X."/>
            <person name="Zhu J."/>
            <person name="Ruan X."/>
            <person name="Zhao L."/>
            <person name="Wei J."/>
            <person name="Que T."/>
            <person name="Du C."/>
            <person name="Cheng J."/>
            <person name="Dai P."/>
            <person name="Han X."/>
            <person name="Huang E."/>
            <person name="Gao Y."/>
            <person name="Liu J."/>
            <person name="Shao H."/>
            <person name="Ye R."/>
            <person name="Li L."/>
            <person name="Wei W."/>
            <person name="Wang X."/>
            <person name="Wang C."/>
            <person name="Huo Q."/>
            <person name="Li W."/>
            <person name="Guo W."/>
            <person name="Chen H."/>
            <person name="Chen S."/>
            <person name="Zhou L."/>
            <person name="Zhou L."/>
            <person name="Ni X."/>
            <person name="Tian J."/>
            <person name="Zhou Y."/>
            <person name="Sheng Y."/>
            <person name="Liu T."/>
            <person name="Pan Y."/>
            <person name="Xia L."/>
            <person name="Li J."/>
            <person name="Zhao F."/>
            <person name="Cao W."/>
        </authorList>
    </citation>
    <scope>NUCLEOTIDE SEQUENCE</scope>
    <source>
        <strain evidence="2">Rmic-2018</strain>
        <tissue evidence="2">Larvae</tissue>
    </source>
</reference>
<feature type="compositionally biased region" description="Acidic residues" evidence="1">
    <location>
        <begin position="1136"/>
        <end position="1146"/>
    </location>
</feature>
<feature type="compositionally biased region" description="Low complexity" evidence="1">
    <location>
        <begin position="573"/>
        <end position="600"/>
    </location>
</feature>
<feature type="region of interest" description="Disordered" evidence="1">
    <location>
        <begin position="1051"/>
        <end position="1076"/>
    </location>
</feature>
<evidence type="ECO:0000256" key="1">
    <source>
        <dbReference type="SAM" id="MobiDB-lite"/>
    </source>
</evidence>
<feature type="region of interest" description="Disordered" evidence="1">
    <location>
        <begin position="814"/>
        <end position="972"/>
    </location>
</feature>
<protein>
    <submittedName>
        <fullName evidence="2">Uncharacterized protein</fullName>
    </submittedName>
</protein>
<feature type="region of interest" description="Disordered" evidence="1">
    <location>
        <begin position="768"/>
        <end position="792"/>
    </location>
</feature>
<feature type="compositionally biased region" description="Polar residues" evidence="1">
    <location>
        <begin position="1651"/>
        <end position="1661"/>
    </location>
</feature>
<feature type="compositionally biased region" description="Basic residues" evidence="1">
    <location>
        <begin position="381"/>
        <end position="400"/>
    </location>
</feature>
<feature type="region of interest" description="Disordered" evidence="1">
    <location>
        <begin position="1160"/>
        <end position="1411"/>
    </location>
</feature>
<feature type="compositionally biased region" description="Polar residues" evidence="1">
    <location>
        <begin position="1515"/>
        <end position="1528"/>
    </location>
</feature>
<feature type="compositionally biased region" description="Polar residues" evidence="1">
    <location>
        <begin position="1343"/>
        <end position="1361"/>
    </location>
</feature>
<feature type="compositionally biased region" description="Polar residues" evidence="1">
    <location>
        <begin position="658"/>
        <end position="675"/>
    </location>
</feature>
<proteinExistence type="predicted"/>
<evidence type="ECO:0000313" key="2">
    <source>
        <dbReference type="EMBL" id="KAH8035694.1"/>
    </source>
</evidence>
<feature type="compositionally biased region" description="Low complexity" evidence="1">
    <location>
        <begin position="1809"/>
        <end position="1821"/>
    </location>
</feature>
<comment type="caution">
    <text evidence="2">The sequence shown here is derived from an EMBL/GenBank/DDBJ whole genome shotgun (WGS) entry which is preliminary data.</text>
</comment>
<keyword evidence="3" id="KW-1185">Reference proteome</keyword>
<feature type="region of interest" description="Disordered" evidence="1">
    <location>
        <begin position="1136"/>
        <end position="1155"/>
    </location>
</feature>
<feature type="region of interest" description="Disordered" evidence="1">
    <location>
        <begin position="985"/>
        <end position="1031"/>
    </location>
</feature>
<sequence>MSDAPNKAATRLIKWRDSARRQLSTASCCEDLASALQFVLRNAGKTLRAVLRSPDDDRLSRDLNDVLCHVSSHLYLRSRTLLAGRIGDRFDYWAHQCAVLSYLLDLSLIRDEPGTLTKICFVLSNNKHAVWDVLVQTSAVASATDPQSKLVDLFRRLAAYCPRTCTSAALYFKFVVCAACLARRLPERGWKTVKPVVLSIEPAEFDFEQWFSSQSALVALLPRSEVPTCRRKVIARLCKSASDPAELLEACRTLEECGGGIRTTCDAAAASEEDVFLIADEEVQEPEQDARTAEVEDEQLHAILDATLSRLQLNIATPRKSDVESNSEFISEVSNSPLNTRAFLDRLLCNSTDYEHASGAEEVSEGEDRAGNCADETTAASRRRKNRKKRKRARKARALRKPGGTGEMNDKLTALKTPKESAASEVSLDKEVQQKTCVSSRGNALHHHAHGQRSISGAQNSDSLAMLSRNRHGMKETKQSGVNKPQEKSCKHIDAKVDDEAMLSSIKGPLCPSSSQDEPVGISVKKTLSQCYKTSKATLLVDAGDPISSPESTTGSILPQDLPSPQLYMCPELSSSMDFSTLDSSTGKSCSEQESSSYSDVQDHDDHSDHEEMLPEHCDPKTSAKTLSTKGRRKNIGQNDDSAEALSSSSGDEAVAKTSRQAMSNDTAEPFSSVSDAEVVAENGGQDLPEDTAVTLSKLNLESSGQHISHTPFEVEDVAIVSTVKKAHGSQIVSSESTGQERRAKFWALEAEPARAVRKARSSRIFISSGSSDEDHSAQHLPLAKAESAVEEGLVEDLEQVESSDKEDIVERWASQEVKSSEKHCVEHSTQQDYNRARTVKNARRNRTSISSKSSDEDHSVEPSPLHKAESSDEEGIVGHSAQKAEFSDQNSSSEHTAPRKAKSFKKRCIEQSARRKLKPGRTVKGAHHCAEQSLQQNPESSNKENGAKRSASQQAELPDRANALRHPVQRTKSCDVCVSAKHSATQECSHQNSSAKDSALQKADSSDGEGRVDHPAPQDAELSDKCSVEHPTLPDTVQCAQFSDFADEIPCGQQSPDASSLLNMHLSPPESPVTEANHLAAESDADTLELQSNDVGLASCWQRAARLSQATTVSVSSQRRSPSPFSKLKEMVLSFEDDSDDETDPVDFRRKTLSSALPQSSFKVPLVKKSTSVRKSFKSKGQGGRRSLDERNGTGKSQPARRKGCSRGSPSLLVKQRVVSDKEQVSMSDSDCADAATSDVASASFNADGTRLMNVSAAKTEDLSPSKKKASTRRDSPRTSLPTNKTSKLPEANETSESERNGASRLDSDEFQRDENEPLEAEKDTRKSPKMEKMMAGRKKVQATSTGCDVSHSSKQQLEESITARVAGSCRSPSRTPPKRRGVGEASANVTPGPETAEHDLSETNDNLGGLTQVPLLRNVDGLPNSLSSDKEGDLVQAAMRRMQSLRRVPSRRCSQHNTKEDSIIDFDTAVLSFSDSNDDDSSYKAPSANFDASIAHLRKLKVPLYESQERQSRPPSAASSYKVVNTSTGKTSRLSLTAIRASQSDNSASTQSPPFSPVPTTSSEIVDTQSPTSNFCTCQSPSRHTRTYDCGLIDAAMEKQAGNTQSVSDSNVDAPSVSEHPQVLMQTAMSVETPVMRRSTRVRVKRNTPARTTRTSCSMNEKPAAAMHSSHLKKDLDVVTEEQTLLATKRNKNSRMSFSLKTHVELSDERSSAAEQESATDKASSAVCSTCRRSVNAPSTQDSGTMTDDSFLHDEDAFSDSPRYSKRRKTGGHNASASQPKAVASRSSRRHGAASQEASVPTRRSLRLTTRMSRRLSYT</sequence>
<feature type="region of interest" description="Disordered" evidence="1">
    <location>
        <begin position="1640"/>
        <end position="1673"/>
    </location>
</feature>
<feature type="region of interest" description="Disordered" evidence="1">
    <location>
        <begin position="1507"/>
        <end position="1528"/>
    </location>
</feature>
<dbReference type="Proteomes" id="UP000821866">
    <property type="component" value="Chromosome 11"/>
</dbReference>
<feature type="compositionally biased region" description="Basic and acidic residues" evidence="1">
    <location>
        <begin position="1298"/>
        <end position="1336"/>
    </location>
</feature>
<feature type="region of interest" description="Disordered" evidence="1">
    <location>
        <begin position="1707"/>
        <end position="1821"/>
    </location>
</feature>
<feature type="compositionally biased region" description="Polar residues" evidence="1">
    <location>
        <begin position="1566"/>
        <end position="1582"/>
    </location>
</feature>